<comment type="caution">
    <text evidence="2">The sequence shown here is derived from an EMBL/GenBank/DDBJ whole genome shotgun (WGS) entry which is preliminary data.</text>
</comment>
<feature type="compositionally biased region" description="Polar residues" evidence="1">
    <location>
        <begin position="125"/>
        <end position="145"/>
    </location>
</feature>
<feature type="region of interest" description="Disordered" evidence="1">
    <location>
        <begin position="124"/>
        <end position="145"/>
    </location>
</feature>
<protein>
    <submittedName>
        <fullName evidence="2">Uncharacterized protein</fullName>
    </submittedName>
</protein>
<evidence type="ECO:0000313" key="2">
    <source>
        <dbReference type="EMBL" id="KAL1267163.1"/>
    </source>
</evidence>
<sequence length="145" mass="16435">MHLVMRTTHLLSPLNRLRCLDCVVFLHSRTTLCPKAIFKQSNVEKSGHLPYVLFGILEVPQASTGFTSFELLFGQKPRGLLDVAKEAWEQQQLAPRRSVVEHVKEMREKIDRVMTLVREHLVHTGPNTGFPTGRSSDGPHSNHCL</sequence>
<proteinExistence type="predicted"/>
<dbReference type="EMBL" id="JAYMGO010000010">
    <property type="protein sequence ID" value="KAL1267163.1"/>
    <property type="molecule type" value="Genomic_DNA"/>
</dbReference>
<name>A0ABR3MRA0_9TELE</name>
<evidence type="ECO:0000256" key="1">
    <source>
        <dbReference type="SAM" id="MobiDB-lite"/>
    </source>
</evidence>
<accession>A0ABR3MRA0</accession>
<keyword evidence="3" id="KW-1185">Reference proteome</keyword>
<dbReference type="Proteomes" id="UP001558613">
    <property type="component" value="Unassembled WGS sequence"/>
</dbReference>
<gene>
    <name evidence="2" type="ORF">QQF64_002838</name>
</gene>
<reference evidence="2 3" key="1">
    <citation type="submission" date="2023-09" db="EMBL/GenBank/DDBJ databases">
        <authorList>
            <person name="Wang M."/>
        </authorList>
    </citation>
    <scope>NUCLEOTIDE SEQUENCE [LARGE SCALE GENOMIC DNA]</scope>
    <source>
        <strain evidence="2">GT-2023</strain>
        <tissue evidence="2">Liver</tissue>
    </source>
</reference>
<evidence type="ECO:0000313" key="3">
    <source>
        <dbReference type="Proteomes" id="UP001558613"/>
    </source>
</evidence>
<organism evidence="2 3">
    <name type="scientific">Cirrhinus molitorella</name>
    <name type="common">mud carp</name>
    <dbReference type="NCBI Taxonomy" id="172907"/>
    <lineage>
        <taxon>Eukaryota</taxon>
        <taxon>Metazoa</taxon>
        <taxon>Chordata</taxon>
        <taxon>Craniata</taxon>
        <taxon>Vertebrata</taxon>
        <taxon>Euteleostomi</taxon>
        <taxon>Actinopterygii</taxon>
        <taxon>Neopterygii</taxon>
        <taxon>Teleostei</taxon>
        <taxon>Ostariophysi</taxon>
        <taxon>Cypriniformes</taxon>
        <taxon>Cyprinidae</taxon>
        <taxon>Labeoninae</taxon>
        <taxon>Labeonini</taxon>
        <taxon>Cirrhinus</taxon>
    </lineage>
</organism>